<dbReference type="CDD" id="cd00609">
    <property type="entry name" value="AAT_like"/>
    <property type="match status" value="1"/>
</dbReference>
<proteinExistence type="predicted"/>
<sequence length="393" mass="42572">MAKLQVELADRIKGLPPYLFAAIDLMKQEAIEAGKDIINLGVGDPDLPTPAPIIASLQKAATNPKHHQYPSYVGMLSFRQAVADWYKRRFNATLDAKTEVLSLIGSKEGVAHLPMALINPGDTALMTDPGYPVYEAGTLFAGGKSVFVPLKIENGFLPDLDAIPDEVADKAKLFFLNYPGNPTAAVATRDFFEKLVAFAHRHNIVICHDAAYSEIYYDGKPPIGFMEIDGAKDVGIELHSLSKTYNMTGWRIGFAVGNSNVVGALGQVKTNIDSGIFQAIQEAGITALEMDDAPLAAIRNTYQERRDVLVSGLQKLGFKVDPPKAAFYVWIPTPPGISSSEMTAKMLKECAIVTTPGSGFGANGEGYFRMTLCVSKERLAEAIDRMEKAGIRG</sequence>
<protein>
    <submittedName>
        <fullName evidence="5">L,L-diaminopimelate aminotransferase, DapL2 type</fullName>
        <ecNumber evidence="5">2.6.1.83</ecNumber>
    </submittedName>
</protein>
<dbReference type="NCBIfam" id="NF006756">
    <property type="entry name" value="PRK09276.1"/>
    <property type="match status" value="1"/>
</dbReference>
<dbReference type="InterPro" id="IPR015424">
    <property type="entry name" value="PyrdxlP-dep_Trfase"/>
</dbReference>
<evidence type="ECO:0000256" key="2">
    <source>
        <dbReference type="ARBA" id="ARBA00022576"/>
    </source>
</evidence>
<dbReference type="PANTHER" id="PTHR42832:SF3">
    <property type="entry name" value="L-GLUTAMINE--4-(METHYLSULFANYL)-2-OXOBUTANOATE AMINOTRANSFERASE"/>
    <property type="match status" value="1"/>
</dbReference>
<evidence type="ECO:0000256" key="3">
    <source>
        <dbReference type="ARBA" id="ARBA00022679"/>
    </source>
</evidence>
<dbReference type="GO" id="GO:0009089">
    <property type="term" value="P:lysine biosynthetic process via diaminopimelate"/>
    <property type="evidence" value="ECO:0007669"/>
    <property type="project" value="InterPro"/>
</dbReference>
<dbReference type="PROSITE" id="PS00105">
    <property type="entry name" value="AA_TRANSFER_CLASS_1"/>
    <property type="match status" value="1"/>
</dbReference>
<feature type="domain" description="Aminotransferase class I/classII large" evidence="4">
    <location>
        <begin position="35"/>
        <end position="385"/>
    </location>
</feature>
<keyword evidence="2 5" id="KW-0032">Aminotransferase</keyword>
<evidence type="ECO:0000259" key="4">
    <source>
        <dbReference type="Pfam" id="PF00155"/>
    </source>
</evidence>
<name>A0A3B1CHE4_9ZZZZ</name>
<dbReference type="GO" id="GO:0010285">
    <property type="term" value="F:L,L-diaminopimelate aminotransferase activity"/>
    <property type="evidence" value="ECO:0007669"/>
    <property type="project" value="UniProtKB-EC"/>
</dbReference>
<evidence type="ECO:0000256" key="1">
    <source>
        <dbReference type="ARBA" id="ARBA00001933"/>
    </source>
</evidence>
<dbReference type="Gene3D" id="3.90.1150.10">
    <property type="entry name" value="Aspartate Aminotransferase, domain 1"/>
    <property type="match status" value="1"/>
</dbReference>
<dbReference type="EC" id="2.6.1.83" evidence="5"/>
<dbReference type="PANTHER" id="PTHR42832">
    <property type="entry name" value="AMINO ACID AMINOTRANSFERASE"/>
    <property type="match status" value="1"/>
</dbReference>
<reference evidence="5" key="1">
    <citation type="submission" date="2018-06" db="EMBL/GenBank/DDBJ databases">
        <authorList>
            <person name="Zhirakovskaya E."/>
        </authorList>
    </citation>
    <scope>NUCLEOTIDE SEQUENCE</scope>
</reference>
<dbReference type="InterPro" id="IPR015421">
    <property type="entry name" value="PyrdxlP-dep_Trfase_major"/>
</dbReference>
<dbReference type="GO" id="GO:0030170">
    <property type="term" value="F:pyridoxal phosphate binding"/>
    <property type="evidence" value="ECO:0007669"/>
    <property type="project" value="InterPro"/>
</dbReference>
<organism evidence="5">
    <name type="scientific">hydrothermal vent metagenome</name>
    <dbReference type="NCBI Taxonomy" id="652676"/>
    <lineage>
        <taxon>unclassified sequences</taxon>
        <taxon>metagenomes</taxon>
        <taxon>ecological metagenomes</taxon>
    </lineage>
</organism>
<dbReference type="Gene3D" id="3.40.640.10">
    <property type="entry name" value="Type I PLP-dependent aspartate aminotransferase-like (Major domain)"/>
    <property type="match status" value="1"/>
</dbReference>
<accession>A0A3B1CHE4</accession>
<dbReference type="NCBIfam" id="TIGR03540">
    <property type="entry name" value="DapC_direct"/>
    <property type="match status" value="1"/>
</dbReference>
<comment type="cofactor">
    <cofactor evidence="1">
        <name>pyridoxal 5'-phosphate</name>
        <dbReference type="ChEBI" id="CHEBI:597326"/>
    </cofactor>
</comment>
<gene>
    <name evidence="5" type="ORF">MNBD_NITROSPIRAE01-90</name>
</gene>
<dbReference type="EMBL" id="UOGF01000056">
    <property type="protein sequence ID" value="VAX29906.1"/>
    <property type="molecule type" value="Genomic_DNA"/>
</dbReference>
<dbReference type="AlphaFoldDB" id="A0A3B1CHE4"/>
<dbReference type="InterPro" id="IPR004839">
    <property type="entry name" value="Aminotransferase_I/II_large"/>
</dbReference>
<keyword evidence="3 5" id="KW-0808">Transferase</keyword>
<dbReference type="SUPFAM" id="SSF53383">
    <property type="entry name" value="PLP-dependent transferases"/>
    <property type="match status" value="1"/>
</dbReference>
<dbReference type="InterPro" id="IPR015422">
    <property type="entry name" value="PyrdxlP-dep_Trfase_small"/>
</dbReference>
<dbReference type="InterPro" id="IPR019881">
    <property type="entry name" value="DAP-NH2Trfase_DapL_Desulfo"/>
</dbReference>
<dbReference type="InterPro" id="IPR050881">
    <property type="entry name" value="LL-DAP_aminotransferase"/>
</dbReference>
<dbReference type="InterPro" id="IPR004838">
    <property type="entry name" value="NHTrfase_class1_PyrdxlP-BS"/>
</dbReference>
<evidence type="ECO:0000313" key="5">
    <source>
        <dbReference type="EMBL" id="VAX29906.1"/>
    </source>
</evidence>
<dbReference type="Pfam" id="PF00155">
    <property type="entry name" value="Aminotran_1_2"/>
    <property type="match status" value="1"/>
</dbReference>